<dbReference type="AlphaFoldDB" id="D8U8D4"/>
<reference evidence="8 9" key="1">
    <citation type="journal article" date="2010" name="Science">
        <title>Genomic analysis of organismal complexity in the multicellular green alga Volvox carteri.</title>
        <authorList>
            <person name="Prochnik S.E."/>
            <person name="Umen J."/>
            <person name="Nedelcu A.M."/>
            <person name="Hallmann A."/>
            <person name="Miller S.M."/>
            <person name="Nishii I."/>
            <person name="Ferris P."/>
            <person name="Kuo A."/>
            <person name="Mitros T."/>
            <person name="Fritz-Laylin L.K."/>
            <person name="Hellsten U."/>
            <person name="Chapman J."/>
            <person name="Simakov O."/>
            <person name="Rensing S.A."/>
            <person name="Terry A."/>
            <person name="Pangilinan J."/>
            <person name="Kapitonov V."/>
            <person name="Jurka J."/>
            <person name="Salamov A."/>
            <person name="Shapiro H."/>
            <person name="Schmutz J."/>
            <person name="Grimwood J."/>
            <person name="Lindquist E."/>
            <person name="Lucas S."/>
            <person name="Grigoriev I.V."/>
            <person name="Schmitt R."/>
            <person name="Kirk D."/>
            <person name="Rokhsar D.S."/>
        </authorList>
    </citation>
    <scope>NUCLEOTIDE SEQUENCE [LARGE SCALE GENOMIC DNA]</scope>
    <source>
        <strain evidence="9">f. Nagariensis / Eve</strain>
    </source>
</reference>
<organism evidence="9">
    <name type="scientific">Volvox carteri f. nagariensis</name>
    <dbReference type="NCBI Taxonomy" id="3068"/>
    <lineage>
        <taxon>Eukaryota</taxon>
        <taxon>Viridiplantae</taxon>
        <taxon>Chlorophyta</taxon>
        <taxon>core chlorophytes</taxon>
        <taxon>Chlorophyceae</taxon>
        <taxon>CS clade</taxon>
        <taxon>Chlamydomonadales</taxon>
        <taxon>Volvocaceae</taxon>
        <taxon>Volvox</taxon>
    </lineage>
</organism>
<dbReference type="KEGG" id="vcn:VOLCADRAFT_49063"/>
<sequence>LHAGLHSGPVVGAVVGFKMPHFCLCGDTVNTASRMESNSKPMRIHISDSTAALLRASDEGFKLERRGVIQIKGKGPMLTHWLLTE</sequence>
<evidence type="ECO:0000256" key="5">
    <source>
        <dbReference type="ARBA" id="ARBA00023136"/>
    </source>
</evidence>
<dbReference type="CDD" id="cd07302">
    <property type="entry name" value="CHD"/>
    <property type="match status" value="1"/>
</dbReference>
<dbReference type="GO" id="GO:0005886">
    <property type="term" value="C:plasma membrane"/>
    <property type="evidence" value="ECO:0007669"/>
    <property type="project" value="TreeGrafter"/>
</dbReference>
<keyword evidence="3" id="KW-0547">Nucleotide-binding</keyword>
<evidence type="ECO:0000259" key="7">
    <source>
        <dbReference type="PROSITE" id="PS50125"/>
    </source>
</evidence>
<dbReference type="InterPro" id="IPR050401">
    <property type="entry name" value="Cyclic_nucleotide_synthase"/>
</dbReference>
<comment type="subcellular location">
    <subcellularLocation>
        <location evidence="1">Membrane</location>
    </subcellularLocation>
</comment>
<dbReference type="GO" id="GO:0007168">
    <property type="term" value="P:receptor guanylyl cyclase signaling pathway"/>
    <property type="evidence" value="ECO:0007669"/>
    <property type="project" value="TreeGrafter"/>
</dbReference>
<dbReference type="RefSeq" id="XP_002954920.1">
    <property type="nucleotide sequence ID" value="XM_002954874.1"/>
</dbReference>
<dbReference type="GO" id="GO:0004383">
    <property type="term" value="F:guanylate cyclase activity"/>
    <property type="evidence" value="ECO:0007669"/>
    <property type="project" value="TreeGrafter"/>
</dbReference>
<gene>
    <name evidence="8" type="primary">cyc52</name>
    <name evidence="8" type="ORF">VOLCADRAFT_49063</name>
</gene>
<feature type="domain" description="Guanylate cyclase" evidence="7">
    <location>
        <begin position="1"/>
        <end position="36"/>
    </location>
</feature>
<evidence type="ECO:0000256" key="4">
    <source>
        <dbReference type="ARBA" id="ARBA00022989"/>
    </source>
</evidence>
<dbReference type="GO" id="GO:0004016">
    <property type="term" value="F:adenylate cyclase activity"/>
    <property type="evidence" value="ECO:0007669"/>
    <property type="project" value="TreeGrafter"/>
</dbReference>
<dbReference type="GO" id="GO:0000166">
    <property type="term" value="F:nucleotide binding"/>
    <property type="evidence" value="ECO:0007669"/>
    <property type="project" value="UniProtKB-KW"/>
</dbReference>
<feature type="non-terminal residue" evidence="8">
    <location>
        <position position="1"/>
    </location>
</feature>
<dbReference type="EMBL" id="GL378368">
    <property type="protein sequence ID" value="EFJ43908.1"/>
    <property type="molecule type" value="Genomic_DNA"/>
</dbReference>
<keyword evidence="6" id="KW-0456">Lyase</keyword>
<evidence type="ECO:0000256" key="3">
    <source>
        <dbReference type="ARBA" id="ARBA00022741"/>
    </source>
</evidence>
<evidence type="ECO:0000256" key="2">
    <source>
        <dbReference type="ARBA" id="ARBA00022692"/>
    </source>
</evidence>
<proteinExistence type="predicted"/>
<dbReference type="GeneID" id="9621907"/>
<dbReference type="InParanoid" id="D8U8D4"/>
<evidence type="ECO:0000256" key="6">
    <source>
        <dbReference type="ARBA" id="ARBA00023239"/>
    </source>
</evidence>
<evidence type="ECO:0000256" key="1">
    <source>
        <dbReference type="ARBA" id="ARBA00004370"/>
    </source>
</evidence>
<keyword evidence="2" id="KW-0812">Transmembrane</keyword>
<dbReference type="Pfam" id="PF00211">
    <property type="entry name" value="Guanylate_cyc"/>
    <property type="match status" value="1"/>
</dbReference>
<dbReference type="Gene3D" id="3.30.70.1230">
    <property type="entry name" value="Nucleotide cyclase"/>
    <property type="match status" value="1"/>
</dbReference>
<feature type="non-terminal residue" evidence="8">
    <location>
        <position position="85"/>
    </location>
</feature>
<dbReference type="SUPFAM" id="SSF55073">
    <property type="entry name" value="Nucleotide cyclase"/>
    <property type="match status" value="1"/>
</dbReference>
<dbReference type="PROSITE" id="PS50125">
    <property type="entry name" value="GUANYLATE_CYCLASE_2"/>
    <property type="match status" value="1"/>
</dbReference>
<dbReference type="eggNOG" id="KOG1023">
    <property type="taxonomic scope" value="Eukaryota"/>
</dbReference>
<dbReference type="InterPro" id="IPR001054">
    <property type="entry name" value="A/G_cyclase"/>
</dbReference>
<dbReference type="PANTHER" id="PTHR11920">
    <property type="entry name" value="GUANYLYL CYCLASE"/>
    <property type="match status" value="1"/>
</dbReference>
<name>D8U8D4_VOLCA</name>
<keyword evidence="4" id="KW-1133">Transmembrane helix</keyword>
<dbReference type="Proteomes" id="UP000001058">
    <property type="component" value="Unassembled WGS sequence"/>
</dbReference>
<protein>
    <submittedName>
        <fullName evidence="8">Guanylyl and adenylyl cyclase family member</fullName>
    </submittedName>
</protein>
<keyword evidence="5" id="KW-0472">Membrane</keyword>
<accession>D8U8D4</accession>
<dbReference type="STRING" id="3068.D8U8D4"/>
<dbReference type="InterPro" id="IPR029787">
    <property type="entry name" value="Nucleotide_cyclase"/>
</dbReference>
<dbReference type="PANTHER" id="PTHR11920:SF335">
    <property type="entry name" value="GUANYLATE CYCLASE"/>
    <property type="match status" value="1"/>
</dbReference>
<dbReference type="GO" id="GO:0035556">
    <property type="term" value="P:intracellular signal transduction"/>
    <property type="evidence" value="ECO:0007669"/>
    <property type="project" value="InterPro"/>
</dbReference>
<evidence type="ECO:0000313" key="8">
    <source>
        <dbReference type="EMBL" id="EFJ43908.1"/>
    </source>
</evidence>
<dbReference type="OrthoDB" id="548029at2759"/>
<keyword evidence="9" id="KW-1185">Reference proteome</keyword>
<dbReference type="GO" id="GO:0001653">
    <property type="term" value="F:peptide receptor activity"/>
    <property type="evidence" value="ECO:0007669"/>
    <property type="project" value="TreeGrafter"/>
</dbReference>
<evidence type="ECO:0000313" key="9">
    <source>
        <dbReference type="Proteomes" id="UP000001058"/>
    </source>
</evidence>